<protein>
    <submittedName>
        <fullName evidence="1">Uncharacterized protein</fullName>
    </submittedName>
</protein>
<sequence length="54" mass="6399">MPAAAKHKKVNVILVRSYLQKLQLVPFRNFQTHLFQNFIHPLVEYGPPVLRRED</sequence>
<organism evidence="1 2">
    <name type="scientific">Paraburkholderia aspalathi</name>
    <dbReference type="NCBI Taxonomy" id="1324617"/>
    <lineage>
        <taxon>Bacteria</taxon>
        <taxon>Pseudomonadati</taxon>
        <taxon>Pseudomonadota</taxon>
        <taxon>Betaproteobacteria</taxon>
        <taxon>Burkholderiales</taxon>
        <taxon>Burkholderiaceae</taxon>
        <taxon>Paraburkholderia</taxon>
    </lineage>
</organism>
<proteinExistence type="predicted"/>
<dbReference type="EMBL" id="CAJNAU010000103">
    <property type="protein sequence ID" value="CAE6843161.1"/>
    <property type="molecule type" value="Genomic_DNA"/>
</dbReference>
<keyword evidence="2" id="KW-1185">Reference proteome</keyword>
<name>A0ABM8SYW8_9BURK</name>
<comment type="caution">
    <text evidence="1">The sequence shown here is derived from an EMBL/GenBank/DDBJ whole genome shotgun (WGS) entry which is preliminary data.</text>
</comment>
<evidence type="ECO:0000313" key="1">
    <source>
        <dbReference type="EMBL" id="CAE6843161.1"/>
    </source>
</evidence>
<accession>A0ABM8SYW8</accession>
<gene>
    <name evidence="1" type="ORF">R69658_06820</name>
</gene>
<evidence type="ECO:0000313" key="2">
    <source>
        <dbReference type="Proteomes" id="UP000674425"/>
    </source>
</evidence>
<reference evidence="1 2" key="1">
    <citation type="submission" date="2021-02" db="EMBL/GenBank/DDBJ databases">
        <authorList>
            <person name="Vanwijnsberghe S."/>
        </authorList>
    </citation>
    <scope>NUCLEOTIDE SEQUENCE [LARGE SCALE GENOMIC DNA]</scope>
    <source>
        <strain evidence="1 2">R-69658</strain>
    </source>
</reference>
<dbReference type="Proteomes" id="UP000674425">
    <property type="component" value="Unassembled WGS sequence"/>
</dbReference>